<dbReference type="Proteomes" id="UP000384354">
    <property type="component" value="Unassembled WGS sequence"/>
</dbReference>
<feature type="region of interest" description="Disordered" evidence="1">
    <location>
        <begin position="1"/>
        <end position="38"/>
    </location>
</feature>
<dbReference type="AlphaFoldDB" id="A0A5E4VVP7"/>
<organism evidence="2 3">
    <name type="scientific">Pandoraea cepalis</name>
    <dbReference type="NCBI Taxonomy" id="2508294"/>
    <lineage>
        <taxon>Bacteria</taxon>
        <taxon>Pseudomonadati</taxon>
        <taxon>Pseudomonadota</taxon>
        <taxon>Betaproteobacteria</taxon>
        <taxon>Burkholderiales</taxon>
        <taxon>Burkholderiaceae</taxon>
        <taxon>Pandoraea</taxon>
    </lineage>
</organism>
<protein>
    <submittedName>
        <fullName evidence="2">Uncharacterized protein</fullName>
    </submittedName>
</protein>
<proteinExistence type="predicted"/>
<evidence type="ECO:0000256" key="1">
    <source>
        <dbReference type="SAM" id="MobiDB-lite"/>
    </source>
</evidence>
<name>A0A5E4VVP7_9BURK</name>
<reference evidence="2 3" key="1">
    <citation type="submission" date="2019-08" db="EMBL/GenBank/DDBJ databases">
        <authorList>
            <person name="Peeters C."/>
        </authorList>
    </citation>
    <scope>NUCLEOTIDE SEQUENCE [LARGE SCALE GENOMIC DNA]</scope>
    <source>
        <strain evidence="2 3">LMG 31106</strain>
    </source>
</reference>
<dbReference type="EMBL" id="CABPSL010000011">
    <property type="protein sequence ID" value="VVE16512.1"/>
    <property type="molecule type" value="Genomic_DNA"/>
</dbReference>
<gene>
    <name evidence="2" type="ORF">PCE31106_02903</name>
</gene>
<accession>A0A5E4VVP7</accession>
<evidence type="ECO:0000313" key="2">
    <source>
        <dbReference type="EMBL" id="VVE16512.1"/>
    </source>
</evidence>
<sequence length="38" mass="3904">MSVLTARPAALAPTHRHTRPRSRGIACTLTGPPAGPLA</sequence>
<evidence type="ECO:0000313" key="3">
    <source>
        <dbReference type="Proteomes" id="UP000384354"/>
    </source>
</evidence>